<dbReference type="InterPro" id="IPR026065">
    <property type="entry name" value="FAM60A"/>
</dbReference>
<dbReference type="EMBL" id="OV651818">
    <property type="protein sequence ID" value="CAH1112474.1"/>
    <property type="molecule type" value="Genomic_DNA"/>
</dbReference>
<dbReference type="GO" id="GO:0070822">
    <property type="term" value="C:Sin3-type complex"/>
    <property type="evidence" value="ECO:0007669"/>
    <property type="project" value="TreeGrafter"/>
</dbReference>
<reference evidence="2" key="1">
    <citation type="submission" date="2022-01" db="EMBL/GenBank/DDBJ databases">
        <authorList>
            <person name="King R."/>
        </authorList>
    </citation>
    <scope>NUCLEOTIDE SEQUENCE</scope>
</reference>
<name>A0A9P0GG89_9CUCU</name>
<evidence type="ECO:0000313" key="2">
    <source>
        <dbReference type="EMBL" id="CAH1112474.1"/>
    </source>
</evidence>
<gene>
    <name evidence="2" type="ORF">PSYICH_LOCUS12967</name>
</gene>
<dbReference type="AlphaFoldDB" id="A0A9P0GG89"/>
<dbReference type="Pfam" id="PF15396">
    <property type="entry name" value="FAM60A"/>
    <property type="match status" value="1"/>
</dbReference>
<accession>A0A9P0GG89</accession>
<sequence length="306" mass="34840">MFSFHRPKVYRSSTGCCICKAKSSSSRFTDSKKYEEDFLECFKLSTPRQGEICNACVLLVKRWKKLPAGSDRNWQHVVDARAGPGIKSMTKFKVKNRKLLEEKSEKLKLKMQYEREHSPVLSDKSESIEEQDLQEVDFMCEDHPSTESSRIGSPGISDTEEVVEKSRRYKGLAKRRNHVLRVSDFVDMDYWKRETVCCGTVFRGLYNEIMIDPRFMRPCRNRLAGCKIRPTVIGKSEAEPCDTTSSKLYSDSSSDSGYDESSNPGATPIAIADNATYKVQCLPLPLNQDQVGLEEINSRIPETMVN</sequence>
<dbReference type="PANTHER" id="PTHR13422">
    <property type="entry name" value="SIN3-HDAC COMPLEX-ASSOCIATED FACTOR"/>
    <property type="match status" value="1"/>
</dbReference>
<proteinExistence type="predicted"/>
<keyword evidence="3" id="KW-1185">Reference proteome</keyword>
<dbReference type="Proteomes" id="UP001153636">
    <property type="component" value="Chromosome 6"/>
</dbReference>
<evidence type="ECO:0000256" key="1">
    <source>
        <dbReference type="SAM" id="MobiDB-lite"/>
    </source>
</evidence>
<dbReference type="GO" id="GO:0030336">
    <property type="term" value="P:negative regulation of cell migration"/>
    <property type="evidence" value="ECO:0007669"/>
    <property type="project" value="TreeGrafter"/>
</dbReference>
<feature type="compositionally biased region" description="Low complexity" evidence="1">
    <location>
        <begin position="242"/>
        <end position="262"/>
    </location>
</feature>
<protein>
    <recommendedName>
        <fullName evidence="4">Protein FAM60A</fullName>
    </recommendedName>
</protein>
<organism evidence="2 3">
    <name type="scientific">Psylliodes chrysocephalus</name>
    <dbReference type="NCBI Taxonomy" id="3402493"/>
    <lineage>
        <taxon>Eukaryota</taxon>
        <taxon>Metazoa</taxon>
        <taxon>Ecdysozoa</taxon>
        <taxon>Arthropoda</taxon>
        <taxon>Hexapoda</taxon>
        <taxon>Insecta</taxon>
        <taxon>Pterygota</taxon>
        <taxon>Neoptera</taxon>
        <taxon>Endopterygota</taxon>
        <taxon>Coleoptera</taxon>
        <taxon>Polyphaga</taxon>
        <taxon>Cucujiformia</taxon>
        <taxon>Chrysomeloidea</taxon>
        <taxon>Chrysomelidae</taxon>
        <taxon>Galerucinae</taxon>
        <taxon>Alticini</taxon>
        <taxon>Psylliodes</taxon>
    </lineage>
</organism>
<feature type="region of interest" description="Disordered" evidence="1">
    <location>
        <begin position="239"/>
        <end position="265"/>
    </location>
</feature>
<dbReference type="OrthoDB" id="10023333at2759"/>
<evidence type="ECO:0008006" key="4">
    <source>
        <dbReference type="Google" id="ProtNLM"/>
    </source>
</evidence>
<evidence type="ECO:0000313" key="3">
    <source>
        <dbReference type="Proteomes" id="UP001153636"/>
    </source>
</evidence>
<dbReference type="PANTHER" id="PTHR13422:SF12">
    <property type="entry name" value="SIN3-HDAC COMPLEX-ASSOCIATED FACTOR"/>
    <property type="match status" value="1"/>
</dbReference>